<name>A0AAD8KMS0_TARER</name>
<dbReference type="EMBL" id="JAUHHV010000005">
    <property type="protein sequence ID" value="KAK1425668.1"/>
    <property type="molecule type" value="Genomic_DNA"/>
</dbReference>
<reference evidence="3" key="1">
    <citation type="journal article" date="2023" name="bioRxiv">
        <title>Improved chromosome-level genome assembly for marigold (Tagetes erecta).</title>
        <authorList>
            <person name="Jiang F."/>
            <person name="Yuan L."/>
            <person name="Wang S."/>
            <person name="Wang H."/>
            <person name="Xu D."/>
            <person name="Wang A."/>
            <person name="Fan W."/>
        </authorList>
    </citation>
    <scope>NUCLEOTIDE SEQUENCE</scope>
    <source>
        <strain evidence="3">WSJ</strain>
        <tissue evidence="3">Leaf</tissue>
    </source>
</reference>
<keyword evidence="2" id="KW-0472">Membrane</keyword>
<evidence type="ECO:0000313" key="4">
    <source>
        <dbReference type="Proteomes" id="UP001229421"/>
    </source>
</evidence>
<protein>
    <submittedName>
        <fullName evidence="3">Uncharacterized protein</fullName>
    </submittedName>
</protein>
<feature type="transmembrane region" description="Helical" evidence="2">
    <location>
        <begin position="38"/>
        <end position="59"/>
    </location>
</feature>
<feature type="region of interest" description="Disordered" evidence="1">
    <location>
        <begin position="100"/>
        <end position="125"/>
    </location>
</feature>
<evidence type="ECO:0000256" key="1">
    <source>
        <dbReference type="SAM" id="MobiDB-lite"/>
    </source>
</evidence>
<dbReference type="PANTHER" id="PTHR36715:SF1">
    <property type="entry name" value="PROTEIN, PUTATIVE-RELATED"/>
    <property type="match status" value="1"/>
</dbReference>
<evidence type="ECO:0000256" key="2">
    <source>
        <dbReference type="SAM" id="Phobius"/>
    </source>
</evidence>
<accession>A0AAD8KMS0</accession>
<dbReference type="AlphaFoldDB" id="A0AAD8KMS0"/>
<keyword evidence="2" id="KW-0812">Transmembrane</keyword>
<dbReference type="PANTHER" id="PTHR36715">
    <property type="entry name" value="BNAANNG41370D PROTEIN"/>
    <property type="match status" value="1"/>
</dbReference>
<proteinExistence type="predicted"/>
<evidence type="ECO:0000313" key="3">
    <source>
        <dbReference type="EMBL" id="KAK1425668.1"/>
    </source>
</evidence>
<keyword evidence="2" id="KW-1133">Transmembrane helix</keyword>
<sequence length="243" mass="27680">MEIADLNLIADFEAGIKCLQNPSLISKLSSLDKIPKLYSFWTFTALIIAVFATFTNTFNKIKLFIHQIRLKFLNSCQNSYPERIFDDDDFDFDFSDDDDQDFDTPSSVAESDNEDHELDSEDDESNRVGAVFRAEGLDCWGNDEGYDGNFTLRRRNRFSWSDFSAGKSVVQLWDSFGLGLDFEDDEYDYKGKIGILDLNLNRDLCQIPAAAENSGACTEICASWRPRRRNWVVCDGDGGVKEE</sequence>
<gene>
    <name evidence="3" type="ORF">QVD17_21023</name>
</gene>
<dbReference type="Proteomes" id="UP001229421">
    <property type="component" value="Unassembled WGS sequence"/>
</dbReference>
<organism evidence="3 4">
    <name type="scientific">Tagetes erecta</name>
    <name type="common">African marigold</name>
    <dbReference type="NCBI Taxonomy" id="13708"/>
    <lineage>
        <taxon>Eukaryota</taxon>
        <taxon>Viridiplantae</taxon>
        <taxon>Streptophyta</taxon>
        <taxon>Embryophyta</taxon>
        <taxon>Tracheophyta</taxon>
        <taxon>Spermatophyta</taxon>
        <taxon>Magnoliopsida</taxon>
        <taxon>eudicotyledons</taxon>
        <taxon>Gunneridae</taxon>
        <taxon>Pentapetalae</taxon>
        <taxon>asterids</taxon>
        <taxon>campanulids</taxon>
        <taxon>Asterales</taxon>
        <taxon>Asteraceae</taxon>
        <taxon>Asteroideae</taxon>
        <taxon>Heliantheae alliance</taxon>
        <taxon>Tageteae</taxon>
        <taxon>Tagetes</taxon>
    </lineage>
</organism>
<keyword evidence="4" id="KW-1185">Reference proteome</keyword>
<comment type="caution">
    <text evidence="3">The sequence shown here is derived from an EMBL/GenBank/DDBJ whole genome shotgun (WGS) entry which is preliminary data.</text>
</comment>
<feature type="compositionally biased region" description="Acidic residues" evidence="1">
    <location>
        <begin position="111"/>
        <end position="124"/>
    </location>
</feature>